<dbReference type="STRING" id="1507870.A0A1V8SN16"/>
<sequence length="333" mass="36317">MIERVTELDSDDDAASFKSIENSEDEAYHSPDEESSGIASKPRPPQPKRERPPRLGKDAEPATSPTSVEQSQSAIPPPPERFPKNEEDALLAQSNDLKVKANAIFATGSYENALQQYDQALALCPNYLDYPLAILRSNIAACNLKIKDWDAAVKAASKGLDCLENLEPLPNPAPKPKAGDDRTGPLPETNEVEEVTPALEARLAALELSGQTLDAVKKLQTKLLLRRSTASTQLATWSSLQSASEDLSLLLSPSLRPSLSPTDDRNVVTRMRELGPRLDDAKTREMAEMMGKLKGLGNSLLKPFGLSTSNFQFVKGEGGGYSMNFEQNPKKEE</sequence>
<dbReference type="PROSITE" id="PS50005">
    <property type="entry name" value="TPR"/>
    <property type="match status" value="1"/>
</dbReference>
<dbReference type="Proteomes" id="UP000192596">
    <property type="component" value="Unassembled WGS sequence"/>
</dbReference>
<dbReference type="Gene3D" id="1.25.40.10">
    <property type="entry name" value="Tetratricopeptide repeat domain"/>
    <property type="match status" value="1"/>
</dbReference>
<reference evidence="4" key="1">
    <citation type="submission" date="2017-03" db="EMBL/GenBank/DDBJ databases">
        <title>Genomes of endolithic fungi from Antarctica.</title>
        <authorList>
            <person name="Coleine C."/>
            <person name="Masonjones S."/>
            <person name="Stajich J.E."/>
        </authorList>
    </citation>
    <scope>NUCLEOTIDE SEQUENCE [LARGE SCALE GENOMIC DNA]</scope>
    <source>
        <strain evidence="4">CCFEE 5527</strain>
    </source>
</reference>
<dbReference type="InParanoid" id="A0A1V8SN16"/>
<evidence type="ECO:0000256" key="1">
    <source>
        <dbReference type="PROSITE-ProRule" id="PRU00339"/>
    </source>
</evidence>
<dbReference type="PANTHER" id="PTHR46014">
    <property type="entry name" value="TETRATRICOPEPTIDE REPEAT PROTEIN 1"/>
    <property type="match status" value="1"/>
</dbReference>
<gene>
    <name evidence="3" type="ORF">B0A48_14059</name>
</gene>
<accession>A0A1V8SN16</accession>
<evidence type="ECO:0000313" key="3">
    <source>
        <dbReference type="EMBL" id="OQO00272.1"/>
    </source>
</evidence>
<name>A0A1V8SN16_9PEZI</name>
<dbReference type="InterPro" id="IPR011990">
    <property type="entry name" value="TPR-like_helical_dom_sf"/>
</dbReference>
<evidence type="ECO:0000256" key="2">
    <source>
        <dbReference type="SAM" id="MobiDB-lite"/>
    </source>
</evidence>
<dbReference type="OrthoDB" id="1872379at2759"/>
<keyword evidence="1" id="KW-0802">TPR repeat</keyword>
<dbReference type="EMBL" id="NAJO01000036">
    <property type="protein sequence ID" value="OQO00272.1"/>
    <property type="molecule type" value="Genomic_DNA"/>
</dbReference>
<dbReference type="PANTHER" id="PTHR46014:SF1">
    <property type="entry name" value="TETRATRICOPEPTIDE REPEAT PROTEIN 1"/>
    <property type="match status" value="1"/>
</dbReference>
<feature type="region of interest" description="Disordered" evidence="2">
    <location>
        <begin position="1"/>
        <end position="84"/>
    </location>
</feature>
<organism evidence="3 4">
    <name type="scientific">Cryoendolithus antarcticus</name>
    <dbReference type="NCBI Taxonomy" id="1507870"/>
    <lineage>
        <taxon>Eukaryota</taxon>
        <taxon>Fungi</taxon>
        <taxon>Dikarya</taxon>
        <taxon>Ascomycota</taxon>
        <taxon>Pezizomycotina</taxon>
        <taxon>Dothideomycetes</taxon>
        <taxon>Dothideomycetidae</taxon>
        <taxon>Cladosporiales</taxon>
        <taxon>Cladosporiaceae</taxon>
        <taxon>Cryoendolithus</taxon>
    </lineage>
</organism>
<feature type="compositionally biased region" description="Polar residues" evidence="2">
    <location>
        <begin position="63"/>
        <end position="74"/>
    </location>
</feature>
<proteinExistence type="predicted"/>
<feature type="repeat" description="TPR" evidence="1">
    <location>
        <begin position="94"/>
        <end position="127"/>
    </location>
</feature>
<feature type="compositionally biased region" description="Basic and acidic residues" evidence="2">
    <location>
        <begin position="47"/>
        <end position="60"/>
    </location>
</feature>
<feature type="region of interest" description="Disordered" evidence="2">
    <location>
        <begin position="166"/>
        <end position="188"/>
    </location>
</feature>
<comment type="caution">
    <text evidence="3">The sequence shown here is derived from an EMBL/GenBank/DDBJ whole genome shotgun (WGS) entry which is preliminary data.</text>
</comment>
<dbReference type="InterPro" id="IPR019734">
    <property type="entry name" value="TPR_rpt"/>
</dbReference>
<dbReference type="SUPFAM" id="SSF48452">
    <property type="entry name" value="TPR-like"/>
    <property type="match status" value="1"/>
</dbReference>
<evidence type="ECO:0000313" key="4">
    <source>
        <dbReference type="Proteomes" id="UP000192596"/>
    </source>
</evidence>
<dbReference type="AlphaFoldDB" id="A0A1V8SN16"/>
<protein>
    <submittedName>
        <fullName evidence="3">Uncharacterized protein</fullName>
    </submittedName>
</protein>
<dbReference type="SMART" id="SM00028">
    <property type="entry name" value="TPR"/>
    <property type="match status" value="2"/>
</dbReference>
<keyword evidence="4" id="KW-1185">Reference proteome</keyword>
<dbReference type="InterPro" id="IPR052769">
    <property type="entry name" value="TPR_domain_protein"/>
</dbReference>